<evidence type="ECO:0000256" key="1">
    <source>
        <dbReference type="ARBA" id="ARBA00004370"/>
    </source>
</evidence>
<dbReference type="InterPro" id="IPR023214">
    <property type="entry name" value="HAD_sf"/>
</dbReference>
<dbReference type="InterPro" id="IPR018303">
    <property type="entry name" value="ATPase_P-typ_P_site"/>
</dbReference>
<dbReference type="Pfam" id="PF00122">
    <property type="entry name" value="E1-E2_ATPase"/>
    <property type="match status" value="1"/>
</dbReference>
<comment type="caution">
    <text evidence="10">The sequence shown here is derived from an EMBL/GenBank/DDBJ whole genome shotgun (WGS) entry which is preliminary data.</text>
</comment>
<keyword evidence="6" id="KW-1133">Transmembrane helix</keyword>
<dbReference type="GO" id="GO:0055070">
    <property type="term" value="P:copper ion homeostasis"/>
    <property type="evidence" value="ECO:0007669"/>
    <property type="project" value="TreeGrafter"/>
</dbReference>
<feature type="chain" id="PRO_5034219259" evidence="8">
    <location>
        <begin position="19"/>
        <end position="408"/>
    </location>
</feature>
<dbReference type="PANTHER" id="PTHR43520">
    <property type="entry name" value="ATP7, ISOFORM B"/>
    <property type="match status" value="1"/>
</dbReference>
<evidence type="ECO:0000256" key="6">
    <source>
        <dbReference type="ARBA" id="ARBA00022989"/>
    </source>
</evidence>
<keyword evidence="8" id="KW-0732">Signal</keyword>
<dbReference type="Gene3D" id="3.40.1110.10">
    <property type="entry name" value="Calcium-transporting ATPase, cytoplasmic domain N"/>
    <property type="match status" value="1"/>
</dbReference>
<feature type="domain" description="P-type ATPase A" evidence="9">
    <location>
        <begin position="70"/>
        <end position="148"/>
    </location>
</feature>
<evidence type="ECO:0000256" key="2">
    <source>
        <dbReference type="ARBA" id="ARBA00006024"/>
    </source>
</evidence>
<comment type="similarity">
    <text evidence="2">Belongs to the cation transport ATPase (P-type) (TC 3.A.3) family. Type IB subfamily.</text>
</comment>
<keyword evidence="5" id="KW-1278">Translocase</keyword>
<evidence type="ECO:0000259" key="9">
    <source>
        <dbReference type="Pfam" id="PF00122"/>
    </source>
</evidence>
<protein>
    <submittedName>
        <fullName evidence="10">P-type ATPase</fullName>
    </submittedName>
</protein>
<dbReference type="Gene3D" id="3.40.50.1000">
    <property type="entry name" value="HAD superfamily/HAD-like"/>
    <property type="match status" value="1"/>
</dbReference>
<evidence type="ECO:0000256" key="5">
    <source>
        <dbReference type="ARBA" id="ARBA00022967"/>
    </source>
</evidence>
<organism evidence="10 11">
    <name type="scientific">Fusarium phyllophilum</name>
    <dbReference type="NCBI Taxonomy" id="47803"/>
    <lineage>
        <taxon>Eukaryota</taxon>
        <taxon>Fungi</taxon>
        <taxon>Dikarya</taxon>
        <taxon>Ascomycota</taxon>
        <taxon>Pezizomycotina</taxon>
        <taxon>Sordariomycetes</taxon>
        <taxon>Hypocreomycetidae</taxon>
        <taxon>Hypocreales</taxon>
        <taxon>Nectriaceae</taxon>
        <taxon>Fusarium</taxon>
        <taxon>Fusarium fujikuroi species complex</taxon>
    </lineage>
</organism>
<dbReference type="OrthoDB" id="432719at2759"/>
<accession>A0A8H5K9U6</accession>
<evidence type="ECO:0000313" key="11">
    <source>
        <dbReference type="Proteomes" id="UP000582016"/>
    </source>
</evidence>
<evidence type="ECO:0000256" key="3">
    <source>
        <dbReference type="ARBA" id="ARBA00022692"/>
    </source>
</evidence>
<gene>
    <name evidence="10" type="ORF">FPHYL_2677</name>
</gene>
<evidence type="ECO:0000256" key="7">
    <source>
        <dbReference type="ARBA" id="ARBA00023136"/>
    </source>
</evidence>
<keyword evidence="4" id="KW-0479">Metal-binding</keyword>
<dbReference type="PROSITE" id="PS00154">
    <property type="entry name" value="ATPASE_E1_E2"/>
    <property type="match status" value="1"/>
</dbReference>
<dbReference type="GO" id="GO:0000166">
    <property type="term" value="F:nucleotide binding"/>
    <property type="evidence" value="ECO:0007669"/>
    <property type="project" value="InterPro"/>
</dbReference>
<dbReference type="Pfam" id="PF00702">
    <property type="entry name" value="Hydrolase"/>
    <property type="match status" value="1"/>
</dbReference>
<dbReference type="GO" id="GO:0005507">
    <property type="term" value="F:copper ion binding"/>
    <property type="evidence" value="ECO:0007669"/>
    <property type="project" value="TreeGrafter"/>
</dbReference>
<evidence type="ECO:0000256" key="4">
    <source>
        <dbReference type="ARBA" id="ARBA00022723"/>
    </source>
</evidence>
<dbReference type="GO" id="GO:0043682">
    <property type="term" value="F:P-type divalent copper transporter activity"/>
    <property type="evidence" value="ECO:0007669"/>
    <property type="project" value="TreeGrafter"/>
</dbReference>
<reference evidence="10 11" key="1">
    <citation type="submission" date="2020-05" db="EMBL/GenBank/DDBJ databases">
        <title>Identification and distribution of gene clusters putatively required for synthesis of sphingolipid metabolism inhibitors in phylogenetically diverse species of the filamentous fungus Fusarium.</title>
        <authorList>
            <person name="Kim H.-S."/>
            <person name="Busman M."/>
            <person name="Brown D.W."/>
            <person name="Divon H."/>
            <person name="Uhlig S."/>
            <person name="Proctor R.H."/>
        </authorList>
    </citation>
    <scope>NUCLEOTIDE SEQUENCE [LARGE SCALE GENOMIC DNA]</scope>
    <source>
        <strain evidence="10 11">NRRL 13617</strain>
    </source>
</reference>
<dbReference type="PANTHER" id="PTHR43520:SF8">
    <property type="entry name" value="P-TYPE CU(+) TRANSPORTER"/>
    <property type="match status" value="1"/>
</dbReference>
<dbReference type="Proteomes" id="UP000582016">
    <property type="component" value="Unassembled WGS sequence"/>
</dbReference>
<keyword evidence="7" id="KW-0472">Membrane</keyword>
<dbReference type="SUPFAM" id="SSF56784">
    <property type="entry name" value="HAD-like"/>
    <property type="match status" value="1"/>
</dbReference>
<sequence length="408" mass="44020">MATLASLGVILALMQAAADSSKTGINTPCRVDLTSLEAIPILSTSVLGSRLLKTILSQRNRVFASPLSNLIPPVAIVCNKANENASIPIDLLSPGDCVIVSQGEHIPCDGVVESTESSLITETWINGSLESRVVENDDAVYAGGQVCDPERLDGMQLTQELDQLRSAASAQTILFDKTGTLTYGDLKVTHARFSEEWCSSQKQDRLWRAVQEVEAGNTHPVARALCQESHSRQEKKEECLPNLKVSQIKHELGRGAQAVVTAIQPVSESSGLSTTWKLAIGSRTYIESLGVSVDLSQIPVTMRTGITTTVVLAIDGKQAAVFVLEDKVRFDAHQVIRQLKDLGLTVGMITSDNAASATSAAREVGIDSDMVFANTVPEEESRILARFLQRGTAIYYLCRRLGNEVSGR</sequence>
<dbReference type="EMBL" id="JAAOAQ010000081">
    <property type="protein sequence ID" value="KAF5568661.1"/>
    <property type="molecule type" value="Genomic_DNA"/>
</dbReference>
<keyword evidence="3" id="KW-0812">Transmembrane</keyword>
<dbReference type="InterPro" id="IPR008250">
    <property type="entry name" value="ATPase_P-typ_transduc_dom_A_sf"/>
</dbReference>
<dbReference type="GO" id="GO:0016020">
    <property type="term" value="C:membrane"/>
    <property type="evidence" value="ECO:0007669"/>
    <property type="project" value="UniProtKB-SubCell"/>
</dbReference>
<comment type="subcellular location">
    <subcellularLocation>
        <location evidence="1">Membrane</location>
    </subcellularLocation>
</comment>
<keyword evidence="11" id="KW-1185">Reference proteome</keyword>
<dbReference type="SUPFAM" id="SSF81653">
    <property type="entry name" value="Calcium ATPase, transduction domain A"/>
    <property type="match status" value="1"/>
</dbReference>
<feature type="signal peptide" evidence="8">
    <location>
        <begin position="1"/>
        <end position="18"/>
    </location>
</feature>
<dbReference type="InterPro" id="IPR023299">
    <property type="entry name" value="ATPase_P-typ_cyto_dom_N"/>
</dbReference>
<evidence type="ECO:0000313" key="10">
    <source>
        <dbReference type="EMBL" id="KAF5568661.1"/>
    </source>
</evidence>
<proteinExistence type="inferred from homology"/>
<dbReference type="InterPro" id="IPR036412">
    <property type="entry name" value="HAD-like_sf"/>
</dbReference>
<dbReference type="AlphaFoldDB" id="A0A8H5K9U6"/>
<dbReference type="InterPro" id="IPR059000">
    <property type="entry name" value="ATPase_P-type_domA"/>
</dbReference>
<dbReference type="Gene3D" id="2.70.150.10">
    <property type="entry name" value="Calcium-transporting ATPase, cytoplasmic transduction domain A"/>
    <property type="match status" value="1"/>
</dbReference>
<name>A0A8H5K9U6_9HYPO</name>
<evidence type="ECO:0000256" key="8">
    <source>
        <dbReference type="SAM" id="SignalP"/>
    </source>
</evidence>